<dbReference type="VEuPathDB" id="FungiDB:SI65_02421"/>
<evidence type="ECO:0000313" key="2">
    <source>
        <dbReference type="Proteomes" id="UP000094569"/>
    </source>
</evidence>
<name>A0A1E3BKZ7_ASPCR</name>
<organism evidence="1 2">
    <name type="scientific">Aspergillus cristatus</name>
    <name type="common">Chinese Fuzhuan brick tea-fermentation fungus</name>
    <name type="synonym">Eurotium cristatum</name>
    <dbReference type="NCBI Taxonomy" id="573508"/>
    <lineage>
        <taxon>Eukaryota</taxon>
        <taxon>Fungi</taxon>
        <taxon>Dikarya</taxon>
        <taxon>Ascomycota</taxon>
        <taxon>Pezizomycotina</taxon>
        <taxon>Eurotiomycetes</taxon>
        <taxon>Eurotiomycetidae</taxon>
        <taxon>Eurotiales</taxon>
        <taxon>Aspergillaceae</taxon>
        <taxon>Aspergillus</taxon>
        <taxon>Aspergillus subgen. Aspergillus</taxon>
    </lineage>
</organism>
<gene>
    <name evidence="1" type="ORF">SI65_02421</name>
</gene>
<evidence type="ECO:0000313" key="1">
    <source>
        <dbReference type="EMBL" id="ODM21577.1"/>
    </source>
</evidence>
<dbReference type="OrthoDB" id="4323953at2759"/>
<dbReference type="Proteomes" id="UP000094569">
    <property type="component" value="Unassembled WGS sequence"/>
</dbReference>
<proteinExistence type="predicted"/>
<dbReference type="AlphaFoldDB" id="A0A1E3BKZ7"/>
<comment type="caution">
    <text evidence="1">The sequence shown here is derived from an EMBL/GenBank/DDBJ whole genome shotgun (WGS) entry which is preliminary data.</text>
</comment>
<protein>
    <submittedName>
        <fullName evidence="1">Uncharacterized protein</fullName>
    </submittedName>
</protein>
<reference evidence="1 2" key="1">
    <citation type="journal article" date="2016" name="BMC Genomics">
        <title>Comparative genomic and transcriptomic analyses of the Fuzhuan brick tea-fermentation fungus Aspergillus cristatus.</title>
        <authorList>
            <person name="Ge Y."/>
            <person name="Wang Y."/>
            <person name="Liu Y."/>
            <person name="Tan Y."/>
            <person name="Ren X."/>
            <person name="Zhang X."/>
            <person name="Hyde K.D."/>
            <person name="Liu Y."/>
            <person name="Liu Z."/>
        </authorList>
    </citation>
    <scope>NUCLEOTIDE SEQUENCE [LARGE SCALE GENOMIC DNA]</scope>
    <source>
        <strain evidence="1 2">GZAAS20.1005</strain>
    </source>
</reference>
<sequence>MAVNFAVTYHGITKKEQDEHAQDQEEIQPITFHTDALLSTSRNWLYRLNENNLWEGCANDEAWGCGGNNIGMDEDLIVNISEDQGFVSLQPGGSWTFSYPTDHPDDEAIGDAFSYQFKGATLKWRDRVDLEAHANQVVELRAWLSGEGYEPPSNPLNLVVPASNEMRFTILE</sequence>
<accession>A0A1E3BKZ7</accession>
<keyword evidence="2" id="KW-1185">Reference proteome</keyword>
<dbReference type="EMBL" id="JXNT01000002">
    <property type="protein sequence ID" value="ODM21577.1"/>
    <property type="molecule type" value="Genomic_DNA"/>
</dbReference>